<comment type="similarity">
    <text evidence="1 9">Belongs to the GTP-binding SRP family. SRP54 subfamily.</text>
</comment>
<dbReference type="Pfam" id="PF00448">
    <property type="entry name" value="SRP54"/>
    <property type="match status" value="1"/>
</dbReference>
<evidence type="ECO:0000256" key="4">
    <source>
        <dbReference type="ARBA" id="ARBA00022884"/>
    </source>
</evidence>
<name>A0A411YCT0_9ACTN</name>
<comment type="function">
    <text evidence="9">Involved in targeting and insertion of nascent membrane proteins into the cytoplasmic membrane. Binds to the hydrophobic signal sequence of the ribosome-nascent chain (RNC) as it emerges from the ribosomes. The SRP-RNC complex is then targeted to the cytoplasmic membrane where it interacts with the SRP receptor FtsY.</text>
</comment>
<accession>A0A411YCT0</accession>
<dbReference type="Proteomes" id="UP000291469">
    <property type="component" value="Chromosome"/>
</dbReference>
<keyword evidence="7 9" id="KW-0687">Ribonucleoprotein</keyword>
<keyword evidence="5 9" id="KW-0342">GTP-binding</keyword>
<evidence type="ECO:0000256" key="8">
    <source>
        <dbReference type="ARBA" id="ARBA00048027"/>
    </source>
</evidence>
<dbReference type="InterPro" id="IPR013822">
    <property type="entry name" value="Signal_recog_particl_SRP54_hlx"/>
</dbReference>
<sequence length="502" mass="53166">MFNALSDRLEAVLGGLKSRGKLTEEQVDATLREIRLALLEADVNFKVVKTFVARVRERAVGTEVSGALNPGQQVTKIVHEELVRILGEQSAPLDLGSASPAVIMLAGLQGSGKTTAAGKLAAQLKKKGRTPLLAACDLQRPAAVDQLKVLGERAGVAVHAPEAGGDPSADPVAVARSSIDEARRLGAGVVIVDTAGRTNVDDAMMQQASDIREAVEPAETLFVIDAMIGQEAVTVAKAFQEAVDFTGVILSKLDGDARGGAALSVAEVTGRPIKFASVGEKLEEFEAFHPDRMAGRILGMGDVMTLIEKAEEAYTAEQAADLETKLSEDSFTLEDFLEQFQQIRKMGPLQNVLGMLPGVGKQLEDADVDESQLKRVEAIIQSMTRHERHRPDVLNARRKRRIAAGSGRTVQEVNELLKSYEQMRKMMKQMAGGRGGQEQALKQLQGAGAPGMGGGGMGGGMAGLDPNALAGLPGGGGGGGAPAKGHNKNVPKRKQKKKRKKR</sequence>
<keyword evidence="6 9" id="KW-0733">Signal recognition particle</keyword>
<dbReference type="InterPro" id="IPR036891">
    <property type="entry name" value="Signal_recog_part_SRP54_M_sf"/>
</dbReference>
<dbReference type="PANTHER" id="PTHR11564:SF5">
    <property type="entry name" value="SIGNAL RECOGNITION PARTICLE SUBUNIT SRP54"/>
    <property type="match status" value="1"/>
</dbReference>
<dbReference type="Gene3D" id="3.40.50.300">
    <property type="entry name" value="P-loop containing nucleotide triphosphate hydrolases"/>
    <property type="match status" value="1"/>
</dbReference>
<evidence type="ECO:0000256" key="5">
    <source>
        <dbReference type="ARBA" id="ARBA00023134"/>
    </source>
</evidence>
<dbReference type="InterPro" id="IPR000897">
    <property type="entry name" value="SRP54_GTPase_dom"/>
</dbReference>
<keyword evidence="4 9" id="KW-0694">RNA-binding</keyword>
<organism evidence="12 13">
    <name type="scientific">Egibacter rhizosphaerae</name>
    <dbReference type="NCBI Taxonomy" id="1670831"/>
    <lineage>
        <taxon>Bacteria</taxon>
        <taxon>Bacillati</taxon>
        <taxon>Actinomycetota</taxon>
        <taxon>Nitriliruptoria</taxon>
        <taxon>Egibacterales</taxon>
        <taxon>Egibacteraceae</taxon>
        <taxon>Egibacter</taxon>
    </lineage>
</organism>
<comment type="subcellular location">
    <subcellularLocation>
        <location evidence="9">Cytoplasm</location>
    </subcellularLocation>
    <text evidence="9">The SRP-RNC complex is targeted to the cytoplasmic membrane.</text>
</comment>
<feature type="binding site" evidence="9">
    <location>
        <begin position="107"/>
        <end position="114"/>
    </location>
    <ligand>
        <name>GTP</name>
        <dbReference type="ChEBI" id="CHEBI:37565"/>
    </ligand>
</feature>
<keyword evidence="3 9" id="KW-0378">Hydrolase</keyword>
<dbReference type="InterPro" id="IPR042101">
    <property type="entry name" value="SRP54_N_sf"/>
</dbReference>
<keyword evidence="9" id="KW-0963">Cytoplasm</keyword>
<feature type="binding site" evidence="9">
    <location>
        <begin position="251"/>
        <end position="254"/>
    </location>
    <ligand>
        <name>GTP</name>
        <dbReference type="ChEBI" id="CHEBI:37565"/>
    </ligand>
</feature>
<evidence type="ECO:0000256" key="7">
    <source>
        <dbReference type="ARBA" id="ARBA00023274"/>
    </source>
</evidence>
<evidence type="ECO:0000256" key="9">
    <source>
        <dbReference type="HAMAP-Rule" id="MF_00306"/>
    </source>
</evidence>
<protein>
    <recommendedName>
        <fullName evidence="9">Signal recognition particle protein</fullName>
        <ecNumber evidence="9">3.6.5.4</ecNumber>
    </recommendedName>
    <alternativeName>
        <fullName evidence="9">Fifty-four homolog</fullName>
    </alternativeName>
</protein>
<dbReference type="RefSeq" id="WP_131153972.1">
    <property type="nucleotide sequence ID" value="NZ_CP036402.1"/>
</dbReference>
<dbReference type="HAMAP" id="MF_00306">
    <property type="entry name" value="SRP54"/>
    <property type="match status" value="1"/>
</dbReference>
<dbReference type="OrthoDB" id="9804720at2"/>
<evidence type="ECO:0000256" key="3">
    <source>
        <dbReference type="ARBA" id="ARBA00022801"/>
    </source>
</evidence>
<evidence type="ECO:0000256" key="6">
    <source>
        <dbReference type="ARBA" id="ARBA00023135"/>
    </source>
</evidence>
<comment type="subunit">
    <text evidence="9">Part of the signal recognition particle protein translocation system, which is composed of SRP and FtsY.</text>
</comment>
<dbReference type="Pfam" id="PF02881">
    <property type="entry name" value="SRP54_N"/>
    <property type="match status" value="1"/>
</dbReference>
<evidence type="ECO:0000256" key="2">
    <source>
        <dbReference type="ARBA" id="ARBA00022741"/>
    </source>
</evidence>
<dbReference type="KEGG" id="erz:ER308_05070"/>
<dbReference type="GO" id="GO:0008312">
    <property type="term" value="F:7S RNA binding"/>
    <property type="evidence" value="ECO:0007669"/>
    <property type="project" value="InterPro"/>
</dbReference>
<comment type="domain">
    <text evidence="9">Composed of three domains: the N-terminal N domain, which is responsible for interactions with the ribosome, the central G domain, which binds GTP, and the C-terminal M domain, which binds the RNA and the signal sequence of the RNC.</text>
</comment>
<dbReference type="NCBIfam" id="TIGR00959">
    <property type="entry name" value="ffh"/>
    <property type="match status" value="1"/>
</dbReference>
<reference evidence="12 13" key="1">
    <citation type="submission" date="2019-01" db="EMBL/GenBank/DDBJ databases">
        <title>Egibacter rhizosphaerae EGI 80759T.</title>
        <authorList>
            <person name="Chen D.-D."/>
            <person name="Tian Y."/>
            <person name="Jiao J.-Y."/>
            <person name="Zhang X.-T."/>
            <person name="Zhang Y.-G."/>
            <person name="Zhang Y."/>
            <person name="Xiao M."/>
            <person name="Shu W.-S."/>
            <person name="Li W.-J."/>
        </authorList>
    </citation>
    <scope>NUCLEOTIDE SEQUENCE [LARGE SCALE GENOMIC DNA]</scope>
    <source>
        <strain evidence="12 13">EGI 80759</strain>
    </source>
</reference>
<evidence type="ECO:0000313" key="12">
    <source>
        <dbReference type="EMBL" id="QBI18975.1"/>
    </source>
</evidence>
<dbReference type="Gene3D" id="1.10.260.30">
    <property type="entry name" value="Signal recognition particle, SRP54 subunit, M-domain"/>
    <property type="match status" value="1"/>
</dbReference>
<keyword evidence="2 9" id="KW-0547">Nucleotide-binding</keyword>
<dbReference type="Pfam" id="PF02978">
    <property type="entry name" value="SRP_SPB"/>
    <property type="match status" value="1"/>
</dbReference>
<dbReference type="PROSITE" id="PS00300">
    <property type="entry name" value="SRP54"/>
    <property type="match status" value="1"/>
</dbReference>
<dbReference type="Gene3D" id="1.20.120.140">
    <property type="entry name" value="Signal recognition particle SRP54, nucleotide-binding domain"/>
    <property type="match status" value="1"/>
</dbReference>
<dbReference type="CDD" id="cd18539">
    <property type="entry name" value="SRP_G"/>
    <property type="match status" value="1"/>
</dbReference>
<dbReference type="GO" id="GO:0048500">
    <property type="term" value="C:signal recognition particle"/>
    <property type="evidence" value="ECO:0007669"/>
    <property type="project" value="UniProtKB-UniRule"/>
</dbReference>
<evidence type="ECO:0000256" key="1">
    <source>
        <dbReference type="ARBA" id="ARBA00005450"/>
    </source>
</evidence>
<dbReference type="InterPro" id="IPR027417">
    <property type="entry name" value="P-loop_NTPase"/>
</dbReference>
<evidence type="ECO:0000256" key="10">
    <source>
        <dbReference type="SAM" id="MobiDB-lite"/>
    </source>
</evidence>
<dbReference type="InterPro" id="IPR003593">
    <property type="entry name" value="AAA+_ATPase"/>
</dbReference>
<dbReference type="InterPro" id="IPR004780">
    <property type="entry name" value="SRP"/>
</dbReference>
<dbReference type="GO" id="GO:0003924">
    <property type="term" value="F:GTPase activity"/>
    <property type="evidence" value="ECO:0007669"/>
    <property type="project" value="UniProtKB-UniRule"/>
</dbReference>
<dbReference type="PANTHER" id="PTHR11564">
    <property type="entry name" value="SIGNAL RECOGNITION PARTICLE 54K PROTEIN SRP54"/>
    <property type="match status" value="1"/>
</dbReference>
<dbReference type="EC" id="3.6.5.4" evidence="9"/>
<dbReference type="EMBL" id="CP036402">
    <property type="protein sequence ID" value="QBI18975.1"/>
    <property type="molecule type" value="Genomic_DNA"/>
</dbReference>
<dbReference type="SMART" id="SM00962">
    <property type="entry name" value="SRP54"/>
    <property type="match status" value="1"/>
</dbReference>
<dbReference type="SMART" id="SM00963">
    <property type="entry name" value="SRP54_N"/>
    <property type="match status" value="1"/>
</dbReference>
<keyword evidence="13" id="KW-1185">Reference proteome</keyword>
<evidence type="ECO:0000259" key="11">
    <source>
        <dbReference type="PROSITE" id="PS00300"/>
    </source>
</evidence>
<dbReference type="AlphaFoldDB" id="A0A411YCT0"/>
<feature type="region of interest" description="Disordered" evidence="10">
    <location>
        <begin position="457"/>
        <end position="502"/>
    </location>
</feature>
<dbReference type="InterPro" id="IPR004125">
    <property type="entry name" value="Signal_recog_particle_SRP54_M"/>
</dbReference>
<feature type="compositionally biased region" description="Gly residues" evidence="10">
    <location>
        <begin position="472"/>
        <end position="482"/>
    </location>
</feature>
<comment type="catalytic activity">
    <reaction evidence="8 9">
        <text>GTP + H2O = GDP + phosphate + H(+)</text>
        <dbReference type="Rhea" id="RHEA:19669"/>
        <dbReference type="ChEBI" id="CHEBI:15377"/>
        <dbReference type="ChEBI" id="CHEBI:15378"/>
        <dbReference type="ChEBI" id="CHEBI:37565"/>
        <dbReference type="ChEBI" id="CHEBI:43474"/>
        <dbReference type="ChEBI" id="CHEBI:58189"/>
        <dbReference type="EC" id="3.6.5.4"/>
    </reaction>
</comment>
<feature type="domain" description="SRP54-type proteins GTP-binding" evidence="11">
    <location>
        <begin position="272"/>
        <end position="285"/>
    </location>
</feature>
<dbReference type="SMART" id="SM00382">
    <property type="entry name" value="AAA"/>
    <property type="match status" value="1"/>
</dbReference>
<evidence type="ECO:0000313" key="13">
    <source>
        <dbReference type="Proteomes" id="UP000291469"/>
    </source>
</evidence>
<dbReference type="InterPro" id="IPR022941">
    <property type="entry name" value="SRP54"/>
</dbReference>
<proteinExistence type="inferred from homology"/>
<dbReference type="GO" id="GO:0005525">
    <property type="term" value="F:GTP binding"/>
    <property type="evidence" value="ECO:0007669"/>
    <property type="project" value="UniProtKB-UniRule"/>
</dbReference>
<feature type="compositionally biased region" description="Basic residues" evidence="10">
    <location>
        <begin position="485"/>
        <end position="502"/>
    </location>
</feature>
<dbReference type="SUPFAM" id="SSF52540">
    <property type="entry name" value="P-loop containing nucleoside triphosphate hydrolases"/>
    <property type="match status" value="1"/>
</dbReference>
<feature type="binding site" evidence="9">
    <location>
        <begin position="193"/>
        <end position="197"/>
    </location>
    <ligand>
        <name>GTP</name>
        <dbReference type="ChEBI" id="CHEBI:37565"/>
    </ligand>
</feature>
<dbReference type="SUPFAM" id="SSF47446">
    <property type="entry name" value="Signal peptide-binding domain"/>
    <property type="match status" value="1"/>
</dbReference>
<gene>
    <name evidence="9" type="primary">ffh</name>
    <name evidence="12" type="ORF">ER308_05070</name>
</gene>
<dbReference type="GO" id="GO:0006614">
    <property type="term" value="P:SRP-dependent cotranslational protein targeting to membrane"/>
    <property type="evidence" value="ECO:0007669"/>
    <property type="project" value="InterPro"/>
</dbReference>